<dbReference type="AlphaFoldDB" id="A0AAJ6QV91"/>
<dbReference type="GO" id="GO:0004252">
    <property type="term" value="F:serine-type endopeptidase activity"/>
    <property type="evidence" value="ECO:0007669"/>
    <property type="project" value="InterPro"/>
</dbReference>
<dbReference type="Proteomes" id="UP000694867">
    <property type="component" value="Unplaced"/>
</dbReference>
<gene>
    <name evidence="3" type="primary">LOC100898323</name>
</gene>
<dbReference type="RefSeq" id="XP_003745127.1">
    <property type="nucleotide sequence ID" value="XM_003745079.1"/>
</dbReference>
<dbReference type="InterPro" id="IPR051333">
    <property type="entry name" value="CLIP_Serine_Protease"/>
</dbReference>
<dbReference type="InterPro" id="IPR043504">
    <property type="entry name" value="Peptidase_S1_PA_chymotrypsin"/>
</dbReference>
<feature type="domain" description="Peptidase S1" evidence="1">
    <location>
        <begin position="26"/>
        <end position="256"/>
    </location>
</feature>
<dbReference type="PROSITE" id="PS50240">
    <property type="entry name" value="TRYPSIN_DOM"/>
    <property type="match status" value="1"/>
</dbReference>
<evidence type="ECO:0000259" key="1">
    <source>
        <dbReference type="PROSITE" id="PS50240"/>
    </source>
</evidence>
<dbReference type="InterPro" id="IPR009003">
    <property type="entry name" value="Peptidase_S1_PA"/>
</dbReference>
<dbReference type="Gene3D" id="2.40.10.10">
    <property type="entry name" value="Trypsin-like serine proteases"/>
    <property type="match status" value="1"/>
</dbReference>
<dbReference type="PANTHER" id="PTHR24260:SF136">
    <property type="entry name" value="GH08193P-RELATED"/>
    <property type="match status" value="1"/>
</dbReference>
<sequence>MEYLSLVSLIGVISMSRCYTPEPEKLINIEDCGLPSEETEFPWIVFLMYKDKRYCLGTLISKRHVLTAGFCKRPIRDILVLYRDGYRSPVKSGHRAPGFDKGENDDGKTFRDAWILTLPEDLVIDPKVRPICISEQLPSPRGSAVVLAGYRYDERLPRLKRSMGRILGPSDSKCEELLGGNSSSKICISKIFAGICKGDYGGPAMRIVNGVFYQVGIISYGNIGSGAPEAACSSVEERHVLTDVATLSHFIKSIVQKC</sequence>
<evidence type="ECO:0000313" key="3">
    <source>
        <dbReference type="RefSeq" id="XP_003745127.1"/>
    </source>
</evidence>
<dbReference type="PANTHER" id="PTHR24260">
    <property type="match status" value="1"/>
</dbReference>
<dbReference type="SUPFAM" id="SSF50494">
    <property type="entry name" value="Trypsin-like serine proteases"/>
    <property type="match status" value="1"/>
</dbReference>
<dbReference type="Pfam" id="PF00089">
    <property type="entry name" value="Trypsin"/>
    <property type="match status" value="1"/>
</dbReference>
<dbReference type="KEGG" id="goe:100898323"/>
<dbReference type="GeneID" id="100898323"/>
<dbReference type="GO" id="GO:0006508">
    <property type="term" value="P:proteolysis"/>
    <property type="evidence" value="ECO:0007669"/>
    <property type="project" value="InterPro"/>
</dbReference>
<protein>
    <submittedName>
        <fullName evidence="3">Serine protease 41-like</fullName>
    </submittedName>
</protein>
<evidence type="ECO:0000313" key="2">
    <source>
        <dbReference type="Proteomes" id="UP000694867"/>
    </source>
</evidence>
<dbReference type="InterPro" id="IPR001254">
    <property type="entry name" value="Trypsin_dom"/>
</dbReference>
<accession>A0AAJ6QV91</accession>
<name>A0AAJ6QV91_9ACAR</name>
<reference evidence="3" key="1">
    <citation type="submission" date="2025-08" db="UniProtKB">
        <authorList>
            <consortium name="RefSeq"/>
        </authorList>
    </citation>
    <scope>IDENTIFICATION</scope>
</reference>
<proteinExistence type="predicted"/>
<organism evidence="2 3">
    <name type="scientific">Galendromus occidentalis</name>
    <name type="common">western predatory mite</name>
    <dbReference type="NCBI Taxonomy" id="34638"/>
    <lineage>
        <taxon>Eukaryota</taxon>
        <taxon>Metazoa</taxon>
        <taxon>Ecdysozoa</taxon>
        <taxon>Arthropoda</taxon>
        <taxon>Chelicerata</taxon>
        <taxon>Arachnida</taxon>
        <taxon>Acari</taxon>
        <taxon>Parasitiformes</taxon>
        <taxon>Mesostigmata</taxon>
        <taxon>Gamasina</taxon>
        <taxon>Phytoseioidea</taxon>
        <taxon>Phytoseiidae</taxon>
        <taxon>Typhlodrominae</taxon>
        <taxon>Galendromus</taxon>
    </lineage>
</organism>
<keyword evidence="2" id="KW-1185">Reference proteome</keyword>
<dbReference type="SMART" id="SM00020">
    <property type="entry name" value="Tryp_SPc"/>
    <property type="match status" value="1"/>
</dbReference>